<dbReference type="EMBL" id="CAMXCT010006766">
    <property type="protein sequence ID" value="CAI4019691.1"/>
    <property type="molecule type" value="Genomic_DNA"/>
</dbReference>
<organism evidence="1">
    <name type="scientific">Cladocopium goreaui</name>
    <dbReference type="NCBI Taxonomy" id="2562237"/>
    <lineage>
        <taxon>Eukaryota</taxon>
        <taxon>Sar</taxon>
        <taxon>Alveolata</taxon>
        <taxon>Dinophyceae</taxon>
        <taxon>Suessiales</taxon>
        <taxon>Symbiodiniaceae</taxon>
        <taxon>Cladocopium</taxon>
    </lineage>
</organism>
<dbReference type="AlphaFoldDB" id="A0A9P1GRW0"/>
<name>A0A9P1GRW0_9DINO</name>
<evidence type="ECO:0000313" key="1">
    <source>
        <dbReference type="EMBL" id="CAI4019691.1"/>
    </source>
</evidence>
<dbReference type="EMBL" id="CAMXCT030006766">
    <property type="protein sequence ID" value="CAL4807003.1"/>
    <property type="molecule type" value="Genomic_DNA"/>
</dbReference>
<protein>
    <submittedName>
        <fullName evidence="1">Uncharacterized protein</fullName>
    </submittedName>
</protein>
<proteinExistence type="predicted"/>
<evidence type="ECO:0000313" key="2">
    <source>
        <dbReference type="EMBL" id="CAL4807003.1"/>
    </source>
</evidence>
<reference evidence="1" key="1">
    <citation type="submission" date="2022-10" db="EMBL/GenBank/DDBJ databases">
        <authorList>
            <person name="Chen Y."/>
            <person name="Dougan E. K."/>
            <person name="Chan C."/>
            <person name="Rhodes N."/>
            <person name="Thang M."/>
        </authorList>
    </citation>
    <scope>NUCLEOTIDE SEQUENCE</scope>
</reference>
<gene>
    <name evidence="1" type="ORF">C1SCF055_LOCUS44176</name>
</gene>
<dbReference type="Proteomes" id="UP001152797">
    <property type="component" value="Unassembled WGS sequence"/>
</dbReference>
<reference evidence="2 3" key="2">
    <citation type="submission" date="2024-05" db="EMBL/GenBank/DDBJ databases">
        <authorList>
            <person name="Chen Y."/>
            <person name="Shah S."/>
            <person name="Dougan E. K."/>
            <person name="Thang M."/>
            <person name="Chan C."/>
        </authorList>
    </citation>
    <scope>NUCLEOTIDE SEQUENCE [LARGE SCALE GENOMIC DNA]</scope>
</reference>
<dbReference type="EMBL" id="CAMXCT020006766">
    <property type="protein sequence ID" value="CAL1173066.1"/>
    <property type="molecule type" value="Genomic_DNA"/>
</dbReference>
<comment type="caution">
    <text evidence="1">The sequence shown here is derived from an EMBL/GenBank/DDBJ whole genome shotgun (WGS) entry which is preliminary data.</text>
</comment>
<accession>A0A9P1GRW0</accession>
<keyword evidence="3" id="KW-1185">Reference proteome</keyword>
<evidence type="ECO:0000313" key="3">
    <source>
        <dbReference type="Proteomes" id="UP001152797"/>
    </source>
</evidence>
<sequence length="76" mass="8632">MCFDALNPFVTAEHFNQLLTSRLGLHYDAVKAKQIFKLLLGLMTKGGVEGCYVGQQILLMDHQSTCNHLRIYHILL</sequence>